<name>A0A4R2CRG3_SHIGR</name>
<accession>A0A4R2CRG3</accession>
<keyword evidence="2" id="KW-1185">Reference proteome</keyword>
<evidence type="ECO:0000313" key="1">
    <source>
        <dbReference type="EMBL" id="TCN43491.1"/>
    </source>
</evidence>
<dbReference type="AlphaFoldDB" id="A0A4R2CRG3"/>
<dbReference type="EMBL" id="SLVX01000010">
    <property type="protein sequence ID" value="TCN43491.1"/>
    <property type="molecule type" value="Genomic_DNA"/>
</dbReference>
<proteinExistence type="predicted"/>
<sequence length="167" mass="18557">MNAALYADYVADLRGLFAELDRHPERFQTFGAHLELAVAGGLVVYETTRRKGQTDSLFYGRPAGTGTSQQMSQASAFAAIDRFFALGQFVALTGDRKEGDGTLDAQYPHCAVRFSYRRKGHPAARAMLMVFVGFNDDADALHYVGGNDPSLFVAERPYRTERAYEWT</sequence>
<reference evidence="1 2" key="1">
    <citation type="submission" date="2019-03" db="EMBL/GenBank/DDBJ databases">
        <title>Genomic Encyclopedia of Type Strains, Phase IV (KMG-IV): sequencing the most valuable type-strain genomes for metagenomic binning, comparative biology and taxonomic classification.</title>
        <authorList>
            <person name="Goeker M."/>
        </authorList>
    </citation>
    <scope>NUCLEOTIDE SEQUENCE [LARGE SCALE GENOMIC DNA]</scope>
    <source>
        <strain evidence="1 2">DSM 18401</strain>
    </source>
</reference>
<evidence type="ECO:0000313" key="2">
    <source>
        <dbReference type="Proteomes" id="UP000295351"/>
    </source>
</evidence>
<dbReference type="RefSeq" id="WP_133035028.1">
    <property type="nucleotide sequence ID" value="NZ_BAABEI010000007.1"/>
</dbReference>
<organism evidence="1 2">
    <name type="scientific">Shinella granuli</name>
    <dbReference type="NCBI Taxonomy" id="323621"/>
    <lineage>
        <taxon>Bacteria</taxon>
        <taxon>Pseudomonadati</taxon>
        <taxon>Pseudomonadota</taxon>
        <taxon>Alphaproteobacteria</taxon>
        <taxon>Hyphomicrobiales</taxon>
        <taxon>Rhizobiaceae</taxon>
        <taxon>Shinella</taxon>
    </lineage>
</organism>
<gene>
    <name evidence="1" type="ORF">EV665_11087</name>
</gene>
<dbReference type="Proteomes" id="UP000295351">
    <property type="component" value="Unassembled WGS sequence"/>
</dbReference>
<comment type="caution">
    <text evidence="1">The sequence shown here is derived from an EMBL/GenBank/DDBJ whole genome shotgun (WGS) entry which is preliminary data.</text>
</comment>
<protein>
    <submittedName>
        <fullName evidence="1">Uncharacterized protein</fullName>
    </submittedName>
</protein>